<organism evidence="4 5">
    <name type="scientific">Apilactobacillus kunkeei DSM 12361 = ATCC 700308</name>
    <dbReference type="NCBI Taxonomy" id="1423768"/>
    <lineage>
        <taxon>Bacteria</taxon>
        <taxon>Bacillati</taxon>
        <taxon>Bacillota</taxon>
        <taxon>Bacilli</taxon>
        <taxon>Lactobacillales</taxon>
        <taxon>Lactobacillaceae</taxon>
        <taxon>Apilactobacillus</taxon>
    </lineage>
</organism>
<dbReference type="Gene3D" id="3.40.630.190">
    <property type="entry name" value="LCP protein"/>
    <property type="match status" value="1"/>
</dbReference>
<evidence type="ECO:0000313" key="4">
    <source>
        <dbReference type="EMBL" id="KRK22592.1"/>
    </source>
</evidence>
<dbReference type="PANTHER" id="PTHR33392">
    <property type="entry name" value="POLYISOPRENYL-TEICHOIC ACID--PEPTIDOGLYCAN TEICHOIC ACID TRANSFERASE TAGU"/>
    <property type="match status" value="1"/>
</dbReference>
<reference evidence="4 5" key="1">
    <citation type="journal article" date="2015" name="Genome Announc.">
        <title>Expanding the biotechnology potential of lactobacilli through comparative genomics of 213 strains and associated genera.</title>
        <authorList>
            <person name="Sun Z."/>
            <person name="Harris H.M."/>
            <person name="McCann A."/>
            <person name="Guo C."/>
            <person name="Argimon S."/>
            <person name="Zhang W."/>
            <person name="Yang X."/>
            <person name="Jeffery I.B."/>
            <person name="Cooney J.C."/>
            <person name="Kagawa T.F."/>
            <person name="Liu W."/>
            <person name="Song Y."/>
            <person name="Salvetti E."/>
            <person name="Wrobel A."/>
            <person name="Rasinkangas P."/>
            <person name="Parkhill J."/>
            <person name="Rea M.C."/>
            <person name="O'Sullivan O."/>
            <person name="Ritari J."/>
            <person name="Douillard F.P."/>
            <person name="Paul Ross R."/>
            <person name="Yang R."/>
            <person name="Briner A.E."/>
            <person name="Felis G.E."/>
            <person name="de Vos W.M."/>
            <person name="Barrangou R."/>
            <person name="Klaenhammer T.R."/>
            <person name="Caufield P.W."/>
            <person name="Cui Y."/>
            <person name="Zhang H."/>
            <person name="O'Toole P.W."/>
        </authorList>
    </citation>
    <scope>NUCLEOTIDE SEQUENCE [LARGE SCALE GENOMIC DNA]</scope>
    <source>
        <strain evidence="4 5">DSM 12361</strain>
    </source>
</reference>
<dbReference type="InterPro" id="IPR004474">
    <property type="entry name" value="LytR_CpsA_psr"/>
</dbReference>
<feature type="region of interest" description="Disordered" evidence="2">
    <location>
        <begin position="1"/>
        <end position="20"/>
    </location>
</feature>
<accession>A0A0R1FLG2</accession>
<gene>
    <name evidence="4" type="ORF">FD43_GL000996</name>
</gene>
<evidence type="ECO:0000259" key="3">
    <source>
        <dbReference type="Pfam" id="PF03816"/>
    </source>
</evidence>
<dbReference type="InterPro" id="IPR050922">
    <property type="entry name" value="LytR/CpsA/Psr_CW_biosynth"/>
</dbReference>
<dbReference type="Pfam" id="PF03816">
    <property type="entry name" value="LytR_cpsA_psr"/>
    <property type="match status" value="1"/>
</dbReference>
<name>A0A0R1FLG2_9LACO</name>
<protein>
    <submittedName>
        <fullName evidence="4">Transcriptional regulator LytR</fullName>
    </submittedName>
</protein>
<dbReference type="AlphaFoldDB" id="A0A0R1FLG2"/>
<evidence type="ECO:0000256" key="1">
    <source>
        <dbReference type="ARBA" id="ARBA00006068"/>
    </source>
</evidence>
<dbReference type="PATRIC" id="fig|1423768.4.peg.1003"/>
<sequence>MSVLNNDENMSRRNNKSTSKKHMKTWKKVVLWIIALLIVLLGVGAFAAYHNVKKTADAVYQPSGAKTVRDADSLLKSEKPVSLLFMGTDTDFDGRSDKGRTDSMMIVTLNPKTNTTTMVSIPRDMKVNLPDFPQYSPSKINAAYTYGGSKEAINAIESHFSIPVDYYVTLSLGGLKKAIDQVGGVDVVSPLTFSYEGQHYTKGKLEHMDGNKAMWFSNMRYQDPQGDYGRQYRQRLVLEALMKKAISYKTVINSDFLNSISHNLKTNLTMSDMLQLALHYRGTNKNIKSDYAHGTGEMLDGVSFQDVSGTEQNRISSLINESLKD</sequence>
<dbReference type="PANTHER" id="PTHR33392:SF6">
    <property type="entry name" value="POLYISOPRENYL-TEICHOIC ACID--PEPTIDOGLYCAN TEICHOIC ACID TRANSFERASE TAGU"/>
    <property type="match status" value="1"/>
</dbReference>
<proteinExistence type="inferred from homology"/>
<dbReference type="Proteomes" id="UP000051794">
    <property type="component" value="Unassembled WGS sequence"/>
</dbReference>
<feature type="domain" description="Cell envelope-related transcriptional attenuator" evidence="3">
    <location>
        <begin position="100"/>
        <end position="246"/>
    </location>
</feature>
<evidence type="ECO:0000256" key="2">
    <source>
        <dbReference type="SAM" id="MobiDB-lite"/>
    </source>
</evidence>
<comment type="similarity">
    <text evidence="1">Belongs to the LytR/CpsA/Psr (LCP) family.</text>
</comment>
<dbReference type="NCBIfam" id="TIGR00350">
    <property type="entry name" value="lytR_cpsA_psr"/>
    <property type="match status" value="1"/>
</dbReference>
<comment type="caution">
    <text evidence="4">The sequence shown here is derived from an EMBL/GenBank/DDBJ whole genome shotgun (WGS) entry which is preliminary data.</text>
</comment>
<evidence type="ECO:0000313" key="5">
    <source>
        <dbReference type="Proteomes" id="UP000051794"/>
    </source>
</evidence>
<dbReference type="EMBL" id="AZCK01000016">
    <property type="protein sequence ID" value="KRK22592.1"/>
    <property type="molecule type" value="Genomic_DNA"/>
</dbReference>